<evidence type="ECO:0000256" key="2">
    <source>
        <dbReference type="SAM" id="SignalP"/>
    </source>
</evidence>
<evidence type="ECO:0000256" key="1">
    <source>
        <dbReference type="SAM" id="Phobius"/>
    </source>
</evidence>
<keyword evidence="2" id="KW-0732">Signal</keyword>
<gene>
    <name evidence="3" type="ORF">SAMN06264365_10955</name>
</gene>
<keyword evidence="1" id="KW-1133">Transmembrane helix</keyword>
<feature type="chain" id="PRO_5038398274" description="Gram-positive cocci surface proteins LPxTG domain-containing protein" evidence="2">
    <location>
        <begin position="24"/>
        <end position="160"/>
    </location>
</feature>
<proteinExistence type="predicted"/>
<reference evidence="3 4" key="1">
    <citation type="submission" date="2017-06" db="EMBL/GenBank/DDBJ databases">
        <authorList>
            <person name="Kim H.J."/>
            <person name="Triplett B.A."/>
        </authorList>
    </citation>
    <scope>NUCLEOTIDE SEQUENCE [LARGE SCALE GENOMIC DNA]</scope>
    <source>
        <strain evidence="3 4">DSM 43151</strain>
    </source>
</reference>
<dbReference type="RefSeq" id="WP_239138464.1">
    <property type="nucleotide sequence ID" value="NZ_BOMU01000059.1"/>
</dbReference>
<feature type="transmembrane region" description="Helical" evidence="1">
    <location>
        <begin position="134"/>
        <end position="154"/>
    </location>
</feature>
<keyword evidence="4" id="KW-1185">Reference proteome</keyword>
<dbReference type="AlphaFoldDB" id="A0A239BBH7"/>
<dbReference type="Proteomes" id="UP000198415">
    <property type="component" value="Unassembled WGS sequence"/>
</dbReference>
<name>A0A239BBH7_9ACTN</name>
<accession>A0A239BBH7</accession>
<dbReference type="EMBL" id="FZNR01000009">
    <property type="protein sequence ID" value="SNS04524.1"/>
    <property type="molecule type" value="Genomic_DNA"/>
</dbReference>
<feature type="signal peptide" evidence="2">
    <location>
        <begin position="1"/>
        <end position="23"/>
    </location>
</feature>
<evidence type="ECO:0008006" key="5">
    <source>
        <dbReference type="Google" id="ProtNLM"/>
    </source>
</evidence>
<keyword evidence="1" id="KW-0812">Transmembrane</keyword>
<organism evidence="3 4">
    <name type="scientific">Actinoplanes regularis</name>
    <dbReference type="NCBI Taxonomy" id="52697"/>
    <lineage>
        <taxon>Bacteria</taxon>
        <taxon>Bacillati</taxon>
        <taxon>Actinomycetota</taxon>
        <taxon>Actinomycetes</taxon>
        <taxon>Micromonosporales</taxon>
        <taxon>Micromonosporaceae</taxon>
        <taxon>Actinoplanes</taxon>
    </lineage>
</organism>
<protein>
    <recommendedName>
        <fullName evidence="5">Gram-positive cocci surface proteins LPxTG domain-containing protein</fullName>
    </recommendedName>
</protein>
<keyword evidence="1" id="KW-0472">Membrane</keyword>
<sequence>MRLIVSTAVAVMIMALTPLPAVAARAAAVFVEVNPSTVPAGDEVSLRASCDDNLKAATVSAEPIGSVPVKPEFGFLIATAKVPAGQRAGAYKITLTCPDGKTASTTLHVVAKVEPSRGPATGGGGTAPERTASLLIGGGLAAMLVAAGLAVLALRRRRLG</sequence>
<evidence type="ECO:0000313" key="4">
    <source>
        <dbReference type="Proteomes" id="UP000198415"/>
    </source>
</evidence>
<evidence type="ECO:0000313" key="3">
    <source>
        <dbReference type="EMBL" id="SNS04524.1"/>
    </source>
</evidence>